<dbReference type="Gene3D" id="1.10.10.10">
    <property type="entry name" value="Winged helix-like DNA-binding domain superfamily/Winged helix DNA-binding domain"/>
    <property type="match status" value="1"/>
</dbReference>
<comment type="caution">
    <text evidence="1">The sequence shown here is derived from an EMBL/GenBank/DDBJ whole genome shotgun (WGS) entry which is preliminary data.</text>
</comment>
<keyword evidence="2" id="KW-1185">Reference proteome</keyword>
<feature type="non-terminal residue" evidence="1">
    <location>
        <position position="1"/>
    </location>
</feature>
<gene>
    <name evidence="1" type="ORF">CPELLU_LOCUS9809</name>
</gene>
<dbReference type="AlphaFoldDB" id="A0A9N9E1D4"/>
<sequence length="228" mass="25910">MIENKVSNLQLGSTILVDTWEYLQLIFSQPCYECSENILENKKFKFQSARFIIKSVIKCIICQHKNNYSNKSSNINFSSTMAAAVAGIFCAGLYTSIESTINLEEKIFKEIAIVTQTYAWSGEPIPIICKRCNNCLRHSQDKLELQNVFNEIKEILDIVEMLCANFTKEIQPTDVVDVFHHNQNASVQKEGFNELLFYTDPIKSSKPKILKNSDLTTLALTDLVVHGL</sequence>
<dbReference type="InterPro" id="IPR036388">
    <property type="entry name" value="WH-like_DNA-bd_sf"/>
</dbReference>
<dbReference type="EMBL" id="CAJVQA010007741">
    <property type="protein sequence ID" value="CAG8661173.1"/>
    <property type="molecule type" value="Genomic_DNA"/>
</dbReference>
<reference evidence="1" key="1">
    <citation type="submission" date="2021-06" db="EMBL/GenBank/DDBJ databases">
        <authorList>
            <person name="Kallberg Y."/>
            <person name="Tangrot J."/>
            <person name="Rosling A."/>
        </authorList>
    </citation>
    <scope>NUCLEOTIDE SEQUENCE</scope>
    <source>
        <strain evidence="1">FL966</strain>
    </source>
</reference>
<organism evidence="1 2">
    <name type="scientific">Cetraspora pellucida</name>
    <dbReference type="NCBI Taxonomy" id="1433469"/>
    <lineage>
        <taxon>Eukaryota</taxon>
        <taxon>Fungi</taxon>
        <taxon>Fungi incertae sedis</taxon>
        <taxon>Mucoromycota</taxon>
        <taxon>Glomeromycotina</taxon>
        <taxon>Glomeromycetes</taxon>
        <taxon>Diversisporales</taxon>
        <taxon>Gigasporaceae</taxon>
        <taxon>Cetraspora</taxon>
    </lineage>
</organism>
<proteinExistence type="predicted"/>
<evidence type="ECO:0000313" key="1">
    <source>
        <dbReference type="EMBL" id="CAG8661173.1"/>
    </source>
</evidence>
<accession>A0A9N9E1D4</accession>
<evidence type="ECO:0000313" key="2">
    <source>
        <dbReference type="Proteomes" id="UP000789759"/>
    </source>
</evidence>
<name>A0A9N9E1D4_9GLOM</name>
<dbReference type="OrthoDB" id="2444340at2759"/>
<protein>
    <submittedName>
        <fullName evidence="1">7635_t:CDS:1</fullName>
    </submittedName>
</protein>
<dbReference type="Proteomes" id="UP000789759">
    <property type="component" value="Unassembled WGS sequence"/>
</dbReference>